<proteinExistence type="predicted"/>
<evidence type="ECO:0000313" key="2">
    <source>
        <dbReference type="Proteomes" id="UP000680865"/>
    </source>
</evidence>
<comment type="caution">
    <text evidence="1">The sequence shown here is derived from an EMBL/GenBank/DDBJ whole genome shotgun (WGS) entry which is preliminary data.</text>
</comment>
<dbReference type="AlphaFoldDB" id="A0A919S992"/>
<organism evidence="1 2">
    <name type="scientific">Winogradskya consettensis</name>
    <dbReference type="NCBI Taxonomy" id="113560"/>
    <lineage>
        <taxon>Bacteria</taxon>
        <taxon>Bacillati</taxon>
        <taxon>Actinomycetota</taxon>
        <taxon>Actinomycetes</taxon>
        <taxon>Micromonosporales</taxon>
        <taxon>Micromonosporaceae</taxon>
        <taxon>Winogradskya</taxon>
    </lineage>
</organism>
<dbReference type="Proteomes" id="UP000680865">
    <property type="component" value="Unassembled WGS sequence"/>
</dbReference>
<protein>
    <submittedName>
        <fullName evidence="1">Uncharacterized protein</fullName>
    </submittedName>
</protein>
<accession>A0A919S992</accession>
<name>A0A919S992_9ACTN</name>
<dbReference type="EMBL" id="BOQP01000003">
    <property type="protein sequence ID" value="GIM67420.1"/>
    <property type="molecule type" value="Genomic_DNA"/>
</dbReference>
<reference evidence="1" key="1">
    <citation type="submission" date="2021-03" db="EMBL/GenBank/DDBJ databases">
        <title>Whole genome shotgun sequence of Actinoplanes consettensis NBRC 14913.</title>
        <authorList>
            <person name="Komaki H."/>
            <person name="Tamura T."/>
        </authorList>
    </citation>
    <scope>NUCLEOTIDE SEQUENCE</scope>
    <source>
        <strain evidence="1">NBRC 14913</strain>
    </source>
</reference>
<sequence length="120" mass="13526">MSDRGVAGSLYDIWHAGSVLMPQLSGQVRDAWSSLARTEYDDLVTFDRPYDVFGSATVELQQEIAQLRYALEATLEEMYENVDLIGDALVTTADSYQNVDTGAYEMFDKMRLPADEKFPQ</sequence>
<evidence type="ECO:0000313" key="1">
    <source>
        <dbReference type="EMBL" id="GIM67420.1"/>
    </source>
</evidence>
<gene>
    <name evidence="1" type="ORF">Aco04nite_06240</name>
</gene>
<keyword evidence="2" id="KW-1185">Reference proteome</keyword>